<dbReference type="Proteomes" id="UP000694891">
    <property type="component" value="Unplaced"/>
</dbReference>
<dbReference type="PANTHER" id="PTHR42912">
    <property type="entry name" value="METHYLTRANSFERASE"/>
    <property type="match status" value="1"/>
</dbReference>
<evidence type="ECO:0000313" key="3">
    <source>
        <dbReference type="Proteomes" id="UP000694891"/>
    </source>
</evidence>
<dbReference type="GeneID" id="103374543"/>
<organism evidence="2">
    <name type="scientific">Stegastes partitus</name>
    <name type="common">bicolor damselfish</name>
    <dbReference type="NCBI Taxonomy" id="144197"/>
    <lineage>
        <taxon>Eukaryota</taxon>
        <taxon>Metazoa</taxon>
        <taxon>Chordata</taxon>
        <taxon>Craniata</taxon>
        <taxon>Vertebrata</taxon>
        <taxon>Euteleostomi</taxon>
        <taxon>Actinopterygii</taxon>
        <taxon>Neopterygii</taxon>
        <taxon>Teleostei</taxon>
        <taxon>Neoteleostei</taxon>
        <taxon>Acanthomorphata</taxon>
        <taxon>Ovalentaria</taxon>
        <taxon>Pomacentridae</taxon>
        <taxon>Stegastes</taxon>
    </lineage>
</organism>
<name>A0A3B4ZAB4_9TELE</name>
<dbReference type="GO" id="GO:0008168">
    <property type="term" value="F:methyltransferase activity"/>
    <property type="evidence" value="ECO:0007669"/>
    <property type="project" value="TreeGrafter"/>
</dbReference>
<dbReference type="AlphaFoldDB" id="A0A3B4ZAB4"/>
<evidence type="ECO:0000313" key="2">
    <source>
        <dbReference type="Ensembl" id="ENSSPAP00000004346.1"/>
    </source>
</evidence>
<evidence type="ECO:0000259" key="1">
    <source>
        <dbReference type="Pfam" id="PF13649"/>
    </source>
</evidence>
<keyword evidence="3" id="KW-1185">Reference proteome</keyword>
<dbReference type="InterPro" id="IPR050508">
    <property type="entry name" value="Methyltransf_Superfamily"/>
</dbReference>
<dbReference type="GeneTree" id="ENSGT00530000063975"/>
<dbReference type="OrthoDB" id="3647at2759"/>
<evidence type="ECO:0000313" key="4">
    <source>
        <dbReference type="RefSeq" id="XP_008302869.1"/>
    </source>
</evidence>
<reference evidence="4" key="2">
    <citation type="submission" date="2025-04" db="UniProtKB">
        <authorList>
            <consortium name="RefSeq"/>
        </authorList>
    </citation>
    <scope>IDENTIFICATION</scope>
</reference>
<dbReference type="Pfam" id="PF13649">
    <property type="entry name" value="Methyltransf_25"/>
    <property type="match status" value="1"/>
</dbReference>
<accession>A0A3B4ZAB4</accession>
<gene>
    <name evidence="4" type="primary">LOC103374543</name>
</gene>
<dbReference type="SUPFAM" id="SSF53335">
    <property type="entry name" value="S-adenosyl-L-methionine-dependent methyltransferases"/>
    <property type="match status" value="1"/>
</dbReference>
<dbReference type="InterPro" id="IPR041698">
    <property type="entry name" value="Methyltransf_25"/>
</dbReference>
<dbReference type="Gene3D" id="3.40.50.150">
    <property type="entry name" value="Vaccinia Virus protein VP39"/>
    <property type="match status" value="1"/>
</dbReference>
<protein>
    <submittedName>
        <fullName evidence="2 4">Williams-Beuren syndrome chromosomal region 27 protein-like</fullName>
    </submittedName>
</protein>
<dbReference type="CDD" id="cd02440">
    <property type="entry name" value="AdoMet_MTases"/>
    <property type="match status" value="1"/>
</dbReference>
<dbReference type="Ensembl" id="ENSSPAT00000004436.1">
    <property type="protein sequence ID" value="ENSSPAP00000004346.1"/>
    <property type="gene ID" value="ENSSPAG00000003364.1"/>
</dbReference>
<reference evidence="2" key="1">
    <citation type="submission" date="2023-09" db="UniProtKB">
        <authorList>
            <consortium name="Ensembl"/>
        </authorList>
    </citation>
    <scope>IDENTIFICATION</scope>
</reference>
<dbReference type="InterPro" id="IPR029063">
    <property type="entry name" value="SAM-dependent_MTases_sf"/>
</dbReference>
<sequence length="265" mass="29836">MDGLVPISLLPKNVTQQMVQALCKPFVTGSSSIMSFRTEDDARVNFQMCKSSDPKDRVQFYDIWAETYEKDSSLMNYKAPHLSVKFLSENFSGNPEQALVLDVACGSGWVAKLMHELGFRHFVGVDGSIGMLEQAQKTGLYLDLKPAILGPEPLPAQPGVFDVVIIVGALRHGFVPVSIIRELHAAAKPGGLICMSRVDPKCDSGDEYKVNMERELQLMEEEDLWSLVATREMKNYIRDPYRNYSEEEQKKSYLHGTVYLYKKAM</sequence>
<feature type="domain" description="Methyltransferase" evidence="1">
    <location>
        <begin position="100"/>
        <end position="191"/>
    </location>
</feature>
<proteinExistence type="predicted"/>
<dbReference type="RefSeq" id="XP_008302869.1">
    <property type="nucleotide sequence ID" value="XM_008304647.1"/>
</dbReference>
<dbReference type="STRING" id="144197.ENSSPAP00000004346"/>